<sequence length="189" mass="20978">MGERREGLHMPQVEESSEAEFEAKPRALELVARVKAVREALAVVLLNAEFAEGREAVMRTTLNALISVADTVPGVGDLVSWGADIAKILARAQYKRQRQMAELAGEDLGLVKMSKIELTPDVSVKIAVLTEFLEPLFLGLLPSHAIESSFQLYADFPKLKAMALELRKVYKESMEVSVEERVAINHFKD</sequence>
<evidence type="ECO:0000313" key="2">
    <source>
        <dbReference type="Proteomes" id="UP000231263"/>
    </source>
</evidence>
<dbReference type="EMBL" id="PFWT01000025">
    <property type="protein sequence ID" value="PJA45806.1"/>
    <property type="molecule type" value="Genomic_DNA"/>
</dbReference>
<name>A0A2M7XDK2_9BACT</name>
<protein>
    <submittedName>
        <fullName evidence="1">Uncharacterized protein</fullName>
    </submittedName>
</protein>
<gene>
    <name evidence="1" type="ORF">CO173_04515</name>
</gene>
<dbReference type="AlphaFoldDB" id="A0A2M7XDK2"/>
<reference evidence="2" key="1">
    <citation type="submission" date="2017-09" db="EMBL/GenBank/DDBJ databases">
        <title>Depth-based differentiation of microbial function through sediment-hosted aquifers and enrichment of novel symbionts in the deep terrestrial subsurface.</title>
        <authorList>
            <person name="Probst A.J."/>
            <person name="Ladd B."/>
            <person name="Jarett J.K."/>
            <person name="Geller-Mcgrath D.E."/>
            <person name="Sieber C.M.K."/>
            <person name="Emerson J.B."/>
            <person name="Anantharaman K."/>
            <person name="Thomas B.C."/>
            <person name="Malmstrom R."/>
            <person name="Stieglmeier M."/>
            <person name="Klingl A."/>
            <person name="Woyke T."/>
            <person name="Ryan C.M."/>
            <person name="Banfield J.F."/>
        </authorList>
    </citation>
    <scope>NUCLEOTIDE SEQUENCE [LARGE SCALE GENOMIC DNA]</scope>
</reference>
<accession>A0A2M7XDK2</accession>
<evidence type="ECO:0000313" key="1">
    <source>
        <dbReference type="EMBL" id="PJA45806.1"/>
    </source>
</evidence>
<organism evidence="1 2">
    <name type="scientific">Candidatus Uhrbacteria bacterium CG_4_9_14_3_um_filter_41_35</name>
    <dbReference type="NCBI Taxonomy" id="1975034"/>
    <lineage>
        <taxon>Bacteria</taxon>
        <taxon>Candidatus Uhriibacteriota</taxon>
    </lineage>
</organism>
<dbReference type="Proteomes" id="UP000231263">
    <property type="component" value="Unassembled WGS sequence"/>
</dbReference>
<comment type="caution">
    <text evidence="1">The sequence shown here is derived from an EMBL/GenBank/DDBJ whole genome shotgun (WGS) entry which is preliminary data.</text>
</comment>
<proteinExistence type="predicted"/>